<gene>
    <name evidence="4" type="ORF">J8A68_002820</name>
</gene>
<keyword evidence="3" id="KW-0812">Transmembrane</keyword>
<dbReference type="PANTHER" id="PTHR24305:SF166">
    <property type="entry name" value="CYTOCHROME P450 12A4, MITOCHONDRIAL-RELATED"/>
    <property type="match status" value="1"/>
</dbReference>
<dbReference type="GO" id="GO:0004497">
    <property type="term" value="F:monooxygenase activity"/>
    <property type="evidence" value="ECO:0007669"/>
    <property type="project" value="UniProtKB-KW"/>
</dbReference>
<dbReference type="GO" id="GO:0020037">
    <property type="term" value="F:heme binding"/>
    <property type="evidence" value="ECO:0007669"/>
    <property type="project" value="InterPro"/>
</dbReference>
<evidence type="ECO:0000256" key="2">
    <source>
        <dbReference type="RuleBase" id="RU000461"/>
    </source>
</evidence>
<proteinExistence type="inferred from homology"/>
<keyword evidence="3" id="KW-1133">Transmembrane helix</keyword>
<dbReference type="InterPro" id="IPR050121">
    <property type="entry name" value="Cytochrome_P450_monoxygenase"/>
</dbReference>
<keyword evidence="3" id="KW-0472">Membrane</keyword>
<reference evidence="4 5" key="1">
    <citation type="journal article" date="2021" name="DNA Res.">
        <title>Genome analysis of Candida subhashii reveals its hybrid nature and dual mitochondrial genome conformations.</title>
        <authorList>
            <person name="Mixao V."/>
            <person name="Hegedusova E."/>
            <person name="Saus E."/>
            <person name="Pryszcz L.P."/>
            <person name="Cillingova A."/>
            <person name="Nosek J."/>
            <person name="Gabaldon T."/>
        </authorList>
    </citation>
    <scope>NUCLEOTIDE SEQUENCE [LARGE SCALE GENOMIC DNA]</scope>
    <source>
        <strain evidence="4 5">CBS 10753</strain>
    </source>
</reference>
<comment type="caution">
    <text evidence="4">The sequence shown here is derived from an EMBL/GenBank/DDBJ whole genome shotgun (WGS) entry which is preliminary data.</text>
</comment>
<keyword evidence="5" id="KW-1185">Reference proteome</keyword>
<keyword evidence="2" id="KW-0560">Oxidoreductase</keyword>
<dbReference type="CDD" id="cd11059">
    <property type="entry name" value="CYP_fungal"/>
    <property type="match status" value="1"/>
</dbReference>
<dbReference type="Proteomes" id="UP000694255">
    <property type="component" value="Unassembled WGS sequence"/>
</dbReference>
<dbReference type="GO" id="GO:0005506">
    <property type="term" value="F:iron ion binding"/>
    <property type="evidence" value="ECO:0007669"/>
    <property type="project" value="InterPro"/>
</dbReference>
<dbReference type="PANTHER" id="PTHR24305">
    <property type="entry name" value="CYTOCHROME P450"/>
    <property type="match status" value="1"/>
</dbReference>
<organism evidence="4 5">
    <name type="scientific">[Candida] subhashii</name>
    <dbReference type="NCBI Taxonomy" id="561895"/>
    <lineage>
        <taxon>Eukaryota</taxon>
        <taxon>Fungi</taxon>
        <taxon>Dikarya</taxon>
        <taxon>Ascomycota</taxon>
        <taxon>Saccharomycotina</taxon>
        <taxon>Pichiomycetes</taxon>
        <taxon>Debaryomycetaceae</taxon>
        <taxon>Spathaspora</taxon>
    </lineage>
</organism>
<dbReference type="PROSITE" id="PS00086">
    <property type="entry name" value="CYTOCHROME_P450"/>
    <property type="match status" value="1"/>
</dbReference>
<evidence type="ECO:0000256" key="1">
    <source>
        <dbReference type="ARBA" id="ARBA00010617"/>
    </source>
</evidence>
<keyword evidence="2" id="KW-0349">Heme</keyword>
<dbReference type="InterPro" id="IPR017972">
    <property type="entry name" value="Cyt_P450_CS"/>
</dbReference>
<dbReference type="OrthoDB" id="1470350at2759"/>
<keyword evidence="2" id="KW-0479">Metal-binding</keyword>
<protein>
    <recommendedName>
        <fullName evidence="6">Cytochrome P450</fullName>
    </recommendedName>
</protein>
<dbReference type="InterPro" id="IPR001128">
    <property type="entry name" value="Cyt_P450"/>
</dbReference>
<name>A0A8J5QNA2_9ASCO</name>
<evidence type="ECO:0000313" key="4">
    <source>
        <dbReference type="EMBL" id="KAG7663671.1"/>
    </source>
</evidence>
<accession>A0A8J5QNA2</accession>
<dbReference type="GO" id="GO:0016705">
    <property type="term" value="F:oxidoreductase activity, acting on paired donors, with incorporation or reduction of molecular oxygen"/>
    <property type="evidence" value="ECO:0007669"/>
    <property type="project" value="InterPro"/>
</dbReference>
<feature type="transmembrane region" description="Helical" evidence="3">
    <location>
        <begin position="20"/>
        <end position="40"/>
    </location>
</feature>
<evidence type="ECO:0008006" key="6">
    <source>
        <dbReference type="Google" id="ProtNLM"/>
    </source>
</evidence>
<evidence type="ECO:0000256" key="3">
    <source>
        <dbReference type="SAM" id="Phobius"/>
    </source>
</evidence>
<keyword evidence="2" id="KW-0503">Monooxygenase</keyword>
<dbReference type="Pfam" id="PF00067">
    <property type="entry name" value="p450"/>
    <property type="match status" value="1"/>
</dbReference>
<dbReference type="EMBL" id="JAGSYN010000124">
    <property type="protein sequence ID" value="KAG7663671.1"/>
    <property type="molecule type" value="Genomic_DNA"/>
</dbReference>
<dbReference type="RefSeq" id="XP_049263903.1">
    <property type="nucleotide sequence ID" value="XM_049406610.1"/>
</dbReference>
<dbReference type="GeneID" id="73469621"/>
<evidence type="ECO:0000313" key="5">
    <source>
        <dbReference type="Proteomes" id="UP000694255"/>
    </source>
</evidence>
<sequence length="581" mass="66824">MLSQLFSWGYSYIYHHPYQSQLLVITSLLIYYYVIVPFLISPLRHIPGPYSHRVSYIPSLNAQRRGTWTEEVYKLHLRHGKVVILSPNEISVNDDPKFITDIYTKNFPKSKFYENFRNHGFKDNIFASLENDRHLGYKKLIMGLYSKSAIMSKSNNTREILIETTKNLVSAVYKSSVVASEPDYFNATSRMNPHGKGRSEPGWFNKDQKSTNLGIDVYTLFGSLAMDVVSQFELGIQNGTNLLLEPQERHIVVSHRLVSSMGFWTTLMPRFWDWAADRSILQAAKDILQFELGLYRIAEQNIANNGKNPTTFEALKKSGLKGEYAYSFLTDNIFAGHETTAIQLSYLCYELSRPGNLSKQTRLKQELFETFGKPASLDSIIDDLEIVDKLPYLNALRDENSRVHTSIPGAEPRVVPKPYLLDLENGKSIAIPVGTVISCLPYAMHRSSAIFPDPDRFIPERWLSYEHESEQNYKERIKLQQKYMMPFGKGIRMCLGMNLALIEMKLVIANLYWHFNSRIDPNWCEVVTAISEEPGLDPAPLSLGSRNVGDNRTDEEKMTMYDSYTSRPVNEECWLEWYLDK</sequence>
<keyword evidence="2" id="KW-0408">Iron</keyword>
<dbReference type="AlphaFoldDB" id="A0A8J5QNA2"/>
<comment type="similarity">
    <text evidence="1 2">Belongs to the cytochrome P450 family.</text>
</comment>